<dbReference type="EMBL" id="LT607750">
    <property type="protein sequence ID" value="SCG79721.1"/>
    <property type="molecule type" value="Genomic_DNA"/>
</dbReference>
<evidence type="ECO:0000313" key="3">
    <source>
        <dbReference type="EMBL" id="SCG79721.1"/>
    </source>
</evidence>
<organism evidence="3 4">
    <name type="scientific">Micromonospora echinaurantiaca</name>
    <dbReference type="NCBI Taxonomy" id="47857"/>
    <lineage>
        <taxon>Bacteria</taxon>
        <taxon>Bacillati</taxon>
        <taxon>Actinomycetota</taxon>
        <taxon>Actinomycetes</taxon>
        <taxon>Micromonosporales</taxon>
        <taxon>Micromonosporaceae</taxon>
        <taxon>Micromonospora</taxon>
    </lineage>
</organism>
<feature type="transmembrane region" description="Helical" evidence="2">
    <location>
        <begin position="21"/>
        <end position="44"/>
    </location>
</feature>
<gene>
    <name evidence="3" type="ORF">GA0070609_6020</name>
</gene>
<dbReference type="RefSeq" id="WP_088996837.1">
    <property type="nucleotide sequence ID" value="NZ_LT607750.1"/>
</dbReference>
<feature type="transmembrane region" description="Helical" evidence="2">
    <location>
        <begin position="103"/>
        <end position="126"/>
    </location>
</feature>
<feature type="compositionally biased region" description="Low complexity" evidence="1">
    <location>
        <begin position="249"/>
        <end position="265"/>
    </location>
</feature>
<reference evidence="3 4" key="1">
    <citation type="submission" date="2016-06" db="EMBL/GenBank/DDBJ databases">
        <authorList>
            <person name="Kjaerup R.B."/>
            <person name="Dalgaard T.S."/>
            <person name="Juul-Madsen H.R."/>
        </authorList>
    </citation>
    <scope>NUCLEOTIDE SEQUENCE [LARGE SCALE GENOMIC DNA]</scope>
    <source>
        <strain evidence="3 4">DSM 43904</strain>
    </source>
</reference>
<feature type="region of interest" description="Disordered" evidence="1">
    <location>
        <begin position="197"/>
        <end position="277"/>
    </location>
</feature>
<feature type="transmembrane region" description="Helical" evidence="2">
    <location>
        <begin position="153"/>
        <end position="178"/>
    </location>
</feature>
<dbReference type="AlphaFoldDB" id="A0A1C5KAU0"/>
<protein>
    <submittedName>
        <fullName evidence="3">Uncharacterized protein</fullName>
    </submittedName>
</protein>
<name>A0A1C5KAU0_9ACTN</name>
<feature type="transmembrane region" description="Helical" evidence="2">
    <location>
        <begin position="66"/>
        <end position="91"/>
    </location>
</feature>
<keyword evidence="2" id="KW-0812">Transmembrane</keyword>
<evidence type="ECO:0000256" key="2">
    <source>
        <dbReference type="SAM" id="Phobius"/>
    </source>
</evidence>
<keyword evidence="2" id="KW-0472">Membrane</keyword>
<dbReference type="Proteomes" id="UP000198217">
    <property type="component" value="Chromosome I"/>
</dbReference>
<keyword evidence="4" id="KW-1185">Reference proteome</keyword>
<evidence type="ECO:0000256" key="1">
    <source>
        <dbReference type="SAM" id="MobiDB-lite"/>
    </source>
</evidence>
<feature type="compositionally biased region" description="Low complexity" evidence="1">
    <location>
        <begin position="201"/>
        <end position="225"/>
    </location>
</feature>
<evidence type="ECO:0000313" key="4">
    <source>
        <dbReference type="Proteomes" id="UP000198217"/>
    </source>
</evidence>
<accession>A0A1C5KAU0</accession>
<keyword evidence="2" id="KW-1133">Transmembrane helix</keyword>
<proteinExistence type="predicted"/>
<sequence length="277" mass="28124">MVDTQNPPARSRPGVVTISSYLLILFAVLQVISLIISLATIGTVRDVLDEAYSGTSANGMQNVADFAFAAGIASSILFLLLSVGLAVLALFNNRGSNGSRIATWILGGIMVCCTGGNLIGGVTGSFGGTGGTDGDVPSGEEIQRMLDDRLPAWVTPVTVLLGVISLLALLAALILLALPKANEFFRKPKQVWEPPVPGASYPGYPQAPGQPGYPQTPGQPGYPAAPGYPPAPGQPGGAAEPPYPGGPQQPGSAPGGPEQPGAQPGSDRPGPTLPPVS</sequence>